<organism evidence="1 2">
    <name type="scientific">Anopheles arabiensis</name>
    <name type="common">Mosquito</name>
    <dbReference type="NCBI Taxonomy" id="7173"/>
    <lineage>
        <taxon>Eukaryota</taxon>
        <taxon>Metazoa</taxon>
        <taxon>Ecdysozoa</taxon>
        <taxon>Arthropoda</taxon>
        <taxon>Hexapoda</taxon>
        <taxon>Insecta</taxon>
        <taxon>Pterygota</taxon>
        <taxon>Neoptera</taxon>
        <taxon>Endopterygota</taxon>
        <taxon>Diptera</taxon>
        <taxon>Nematocera</taxon>
        <taxon>Culicoidea</taxon>
        <taxon>Culicidae</taxon>
        <taxon>Anophelinae</taxon>
        <taxon>Anopheles</taxon>
    </lineage>
</organism>
<dbReference type="Proteomes" id="UP000075840">
    <property type="component" value="Unassembled WGS sequence"/>
</dbReference>
<accession>A0A182IFM5</accession>
<sequence length="40" mass="4950">MSRQRQPLPLNGFHMQVNLTRAHWKSRYLRRELNNDNRSQ</sequence>
<dbReference type="AlphaFoldDB" id="A0A182IFM5"/>
<keyword evidence="2" id="KW-1185">Reference proteome</keyword>
<name>A0A182IFM5_ANOAR</name>
<proteinExistence type="predicted"/>
<reference evidence="1" key="1">
    <citation type="submission" date="2022-08" db="UniProtKB">
        <authorList>
            <consortium name="EnsemblMetazoa"/>
        </authorList>
    </citation>
    <scope>IDENTIFICATION</scope>
    <source>
        <strain evidence="1">Dongola</strain>
    </source>
</reference>
<dbReference type="EMBL" id="APCN01002945">
    <property type="status" value="NOT_ANNOTATED_CDS"/>
    <property type="molecule type" value="Genomic_DNA"/>
</dbReference>
<evidence type="ECO:0000313" key="1">
    <source>
        <dbReference type="EnsemblMetazoa" id="AARA014287-PC"/>
    </source>
</evidence>
<dbReference type="VEuPathDB" id="VectorBase:AARA014287"/>
<evidence type="ECO:0000313" key="2">
    <source>
        <dbReference type="Proteomes" id="UP000075840"/>
    </source>
</evidence>
<dbReference type="EnsemblMetazoa" id="AARA014287-RC">
    <property type="protein sequence ID" value="AARA014287-PC"/>
    <property type="gene ID" value="AARA014287"/>
</dbReference>
<protein>
    <submittedName>
        <fullName evidence="1">Uncharacterized protein</fullName>
    </submittedName>
</protein>